<keyword evidence="1 3" id="KW-0808">Transferase</keyword>
<dbReference type="SUPFAM" id="SSF53335">
    <property type="entry name" value="S-adenosyl-L-methionine-dependent methyltransferases"/>
    <property type="match status" value="1"/>
</dbReference>
<dbReference type="AlphaFoldDB" id="A0A0U4FAA6"/>
<evidence type="ECO:0000256" key="1">
    <source>
        <dbReference type="ARBA" id="ARBA00022679"/>
    </source>
</evidence>
<accession>A0A0U4FAA6</accession>
<keyword evidence="3" id="KW-0489">Methyltransferase</keyword>
<organism evidence="3 4">
    <name type="scientific">Lentibacillus amyloliquefaciens</name>
    <dbReference type="NCBI Taxonomy" id="1472767"/>
    <lineage>
        <taxon>Bacteria</taxon>
        <taxon>Bacillati</taxon>
        <taxon>Bacillota</taxon>
        <taxon>Bacilli</taxon>
        <taxon>Bacillales</taxon>
        <taxon>Bacillaceae</taxon>
        <taxon>Lentibacillus</taxon>
    </lineage>
</organism>
<reference evidence="3 4" key="1">
    <citation type="submission" date="2016-01" db="EMBL/GenBank/DDBJ databases">
        <title>Complete genome sequence of strain Lentibacillus amyloliquefaciens LAM0015T isolated from saline sediment.</title>
        <authorList>
            <person name="Wang J.-L."/>
            <person name="He M.-X."/>
        </authorList>
    </citation>
    <scope>NUCLEOTIDE SEQUENCE [LARGE SCALE GENOMIC DNA]</scope>
    <source>
        <strain evidence="3 4">LAM0015</strain>
    </source>
</reference>
<dbReference type="InterPro" id="IPR029063">
    <property type="entry name" value="SAM-dependent_MTases_sf"/>
</dbReference>
<keyword evidence="4" id="KW-1185">Reference proteome</keyword>
<dbReference type="GO" id="GO:0032259">
    <property type="term" value="P:methylation"/>
    <property type="evidence" value="ECO:0007669"/>
    <property type="project" value="UniProtKB-KW"/>
</dbReference>
<evidence type="ECO:0000313" key="4">
    <source>
        <dbReference type="Proteomes" id="UP000050331"/>
    </source>
</evidence>
<dbReference type="Gene3D" id="2.20.25.110">
    <property type="entry name" value="S-adenosyl-L-methionine-dependent methyltransferases"/>
    <property type="match status" value="1"/>
</dbReference>
<dbReference type="EMBL" id="CP013862">
    <property type="protein sequence ID" value="ALX50550.1"/>
    <property type="molecule type" value="Genomic_DNA"/>
</dbReference>
<dbReference type="RefSeq" id="WP_068448161.1">
    <property type="nucleotide sequence ID" value="NZ_CP013862.1"/>
</dbReference>
<protein>
    <submittedName>
        <fullName evidence="3">Methyltransferase</fullName>
    </submittedName>
</protein>
<dbReference type="CDD" id="cd02440">
    <property type="entry name" value="AdoMet_MTases"/>
    <property type="match status" value="1"/>
</dbReference>
<dbReference type="Proteomes" id="UP000050331">
    <property type="component" value="Chromosome"/>
</dbReference>
<proteinExistence type="predicted"/>
<dbReference type="Gene3D" id="3.40.50.150">
    <property type="entry name" value="Vaccinia Virus protein VP39"/>
    <property type="match status" value="1"/>
</dbReference>
<dbReference type="InterPro" id="IPR041698">
    <property type="entry name" value="Methyltransf_25"/>
</dbReference>
<evidence type="ECO:0000259" key="2">
    <source>
        <dbReference type="Pfam" id="PF13649"/>
    </source>
</evidence>
<name>A0A0U4FAA6_9BACI</name>
<dbReference type="Pfam" id="PF13649">
    <property type="entry name" value="Methyltransf_25"/>
    <property type="match status" value="1"/>
</dbReference>
<sequence>MAYKQMADYYDFLMRDAPYDKWHDYTEKMIRETGKSVDTIIDLGCGTGQITTKLAQSGYQMIGVDYSSDMLSFAEQRAGKEKLPIQWLQQDLLTLSGIENQDMAISYCDVLNYITEEDDLRKVFNNIAAALKPGGLFIFDVHSLYHVRHNLMNETFAEVYDDISYIWFCFEGERDGEMYHDLTFFASKGDKYSRFDELHHQRTYPIEFYERLLNENGFLVQHIAGDFSPGHQIEADAERFFITAVKRSE</sequence>
<feature type="domain" description="Methyltransferase" evidence="2">
    <location>
        <begin position="40"/>
        <end position="135"/>
    </location>
</feature>
<dbReference type="STRING" id="1472767.AOX59_05705"/>
<dbReference type="GO" id="GO:0008168">
    <property type="term" value="F:methyltransferase activity"/>
    <property type="evidence" value="ECO:0007669"/>
    <property type="project" value="UniProtKB-KW"/>
</dbReference>
<evidence type="ECO:0000313" key="3">
    <source>
        <dbReference type="EMBL" id="ALX50550.1"/>
    </source>
</evidence>
<gene>
    <name evidence="3" type="ORF">AOX59_05705</name>
</gene>
<dbReference type="KEGG" id="lao:AOX59_05705"/>
<dbReference type="PANTHER" id="PTHR43861">
    <property type="entry name" value="TRANS-ACONITATE 2-METHYLTRANSFERASE-RELATED"/>
    <property type="match status" value="1"/>
</dbReference>